<accession>A0A9X0AXG0</accession>
<gene>
    <name evidence="1" type="ORF">OCU04_001107</name>
</gene>
<reference evidence="1" key="1">
    <citation type="submission" date="2022-11" db="EMBL/GenBank/DDBJ databases">
        <title>Genome Resource of Sclerotinia nivalis Strain SnTB1, a Plant Pathogen Isolated from American Ginseng.</title>
        <authorList>
            <person name="Fan S."/>
        </authorList>
    </citation>
    <scope>NUCLEOTIDE SEQUENCE</scope>
    <source>
        <strain evidence="1">SnTB1</strain>
    </source>
</reference>
<dbReference type="Proteomes" id="UP001152300">
    <property type="component" value="Unassembled WGS sequence"/>
</dbReference>
<protein>
    <submittedName>
        <fullName evidence="1">Uncharacterized protein</fullName>
    </submittedName>
</protein>
<comment type="caution">
    <text evidence="1">The sequence shown here is derived from an EMBL/GenBank/DDBJ whole genome shotgun (WGS) entry which is preliminary data.</text>
</comment>
<keyword evidence="2" id="KW-1185">Reference proteome</keyword>
<dbReference type="AlphaFoldDB" id="A0A9X0AXG0"/>
<sequence length="132" mass="15312">MSYLTSILSKGVEQSHMHTTPPASFFHLFCRLDSTTKVTQPVEAGKYQVATIVWPRILYITDTGTTQSEHSLYKYVRRIISYSDSELVKARRNSSKFAEEVPSLSIEIPRQHSKPWCQWDNYRIHQKMSSSQ</sequence>
<dbReference type="EMBL" id="JAPEIS010000001">
    <property type="protein sequence ID" value="KAJ8070737.1"/>
    <property type="molecule type" value="Genomic_DNA"/>
</dbReference>
<evidence type="ECO:0000313" key="1">
    <source>
        <dbReference type="EMBL" id="KAJ8070737.1"/>
    </source>
</evidence>
<name>A0A9X0AXG0_9HELO</name>
<evidence type="ECO:0000313" key="2">
    <source>
        <dbReference type="Proteomes" id="UP001152300"/>
    </source>
</evidence>
<proteinExistence type="predicted"/>
<organism evidence="1 2">
    <name type="scientific">Sclerotinia nivalis</name>
    <dbReference type="NCBI Taxonomy" id="352851"/>
    <lineage>
        <taxon>Eukaryota</taxon>
        <taxon>Fungi</taxon>
        <taxon>Dikarya</taxon>
        <taxon>Ascomycota</taxon>
        <taxon>Pezizomycotina</taxon>
        <taxon>Leotiomycetes</taxon>
        <taxon>Helotiales</taxon>
        <taxon>Sclerotiniaceae</taxon>
        <taxon>Sclerotinia</taxon>
    </lineage>
</organism>